<dbReference type="EMBL" id="VUNZ01000003">
    <property type="protein sequence ID" value="KAA2220663.1"/>
    <property type="molecule type" value="Genomic_DNA"/>
</dbReference>
<accession>A0A5B2U2R9</accession>
<dbReference type="AlphaFoldDB" id="A0A5B2U2R9"/>
<organism evidence="1 2">
    <name type="scientific">Chryseobacterium sediminis</name>
    <dbReference type="NCBI Taxonomy" id="1679494"/>
    <lineage>
        <taxon>Bacteria</taxon>
        <taxon>Pseudomonadati</taxon>
        <taxon>Bacteroidota</taxon>
        <taxon>Flavobacteriia</taxon>
        <taxon>Flavobacteriales</taxon>
        <taxon>Weeksellaceae</taxon>
        <taxon>Chryseobacterium group</taxon>
        <taxon>Chryseobacterium</taxon>
    </lineage>
</organism>
<comment type="caution">
    <text evidence="1">The sequence shown here is derived from an EMBL/GenBank/DDBJ whole genome shotgun (WGS) entry which is preliminary data.</text>
</comment>
<evidence type="ECO:0000313" key="2">
    <source>
        <dbReference type="Proteomes" id="UP000323082"/>
    </source>
</evidence>
<sequence length="74" mass="8478">MYAGSWVADRLADLKNTLSGGNKATDTIYFKDYTFDKSTIKDTTYKRLPQKGESYIEAMSKLRKTADSTKRAKW</sequence>
<gene>
    <name evidence="1" type="ORF">FW780_17470</name>
</gene>
<dbReference type="Proteomes" id="UP000323082">
    <property type="component" value="Unassembled WGS sequence"/>
</dbReference>
<evidence type="ECO:0000313" key="1">
    <source>
        <dbReference type="EMBL" id="KAA2220663.1"/>
    </source>
</evidence>
<dbReference type="RefSeq" id="WP_149834946.1">
    <property type="nucleotide sequence ID" value="NZ_VUNZ01000003.1"/>
</dbReference>
<protein>
    <submittedName>
        <fullName evidence="1">Uncharacterized protein</fullName>
    </submittedName>
</protein>
<name>A0A5B2U2R9_9FLAO</name>
<reference evidence="1 2" key="1">
    <citation type="journal article" date="2015" name="Int. J. Syst. Evol. Microbiol.">
        <title>Chryseobacterium sediminis sp. nov., isolated from a river sediment.</title>
        <authorList>
            <person name="Kampfer P."/>
            <person name="Busse H.J."/>
            <person name="McInroy J.A."/>
            <person name="Glaeser S.P."/>
        </authorList>
    </citation>
    <scope>NUCLEOTIDE SEQUENCE [LARGE SCALE GENOMIC DNA]</scope>
    <source>
        <strain evidence="1 2">IMT-174</strain>
    </source>
</reference>
<proteinExistence type="predicted"/>